<evidence type="ECO:0000313" key="2">
    <source>
        <dbReference type="EMBL" id="MDF4193557.1"/>
    </source>
</evidence>
<feature type="transmembrane region" description="Helical" evidence="1">
    <location>
        <begin position="240"/>
        <end position="263"/>
    </location>
</feature>
<dbReference type="AlphaFoldDB" id="A0AAP4DHP4"/>
<dbReference type="EMBL" id="JARKHX010000002">
    <property type="protein sequence ID" value="MDF4193557.1"/>
    <property type="molecule type" value="Genomic_DNA"/>
</dbReference>
<comment type="caution">
    <text evidence="2">The sequence shown here is derived from an EMBL/GenBank/DDBJ whole genome shotgun (WGS) entry which is preliminary data.</text>
</comment>
<keyword evidence="1" id="KW-1133">Transmembrane helix</keyword>
<dbReference type="RefSeq" id="WP_276359940.1">
    <property type="nucleotide sequence ID" value="NZ_JARKHZ010000002.1"/>
</dbReference>
<sequence>MNKITNNYYSKESIHFFINAENSPPDLKLSKILNKANTNDYVIYKENLDENDKDIRGMITFGNVERPPLIKGRFFRESDYYKNKKISIVGRNVDYTVNKNGEKCYFYNGDCYKVVGIMGTEYKTRLDKMVYLNLDAFDPQVGGSYVLDGENDNIKKVYNEFKHKNKIEVNQIDAEERGTSRILDQDRNSLRVAIVLIGIVLIKNFLIALYWLYKKRINIAIQVLIGIQKKRIIISLLKKYIFIMSLSLVFCSSVFILFDYRIYINNYHIIHTILFELYITLFAMFSMVSSIYIYSYNNKKTLKVMK</sequence>
<reference evidence="2" key="1">
    <citation type="submission" date="2023-02" db="EMBL/GenBank/DDBJ databases">
        <title>Draft Whole-Genome Sequences of Bacillus Strains of Potential Probiotic for Poultry.</title>
        <authorList>
            <person name="Ma L.M."/>
            <person name="Lopez-Guerra N."/>
            <person name="Zhang G."/>
        </authorList>
    </citation>
    <scope>NUCLEOTIDE SEQUENCE</scope>
    <source>
        <strain evidence="2">OSU1013-24</strain>
    </source>
</reference>
<keyword evidence="1" id="KW-0812">Transmembrane</keyword>
<evidence type="ECO:0000256" key="1">
    <source>
        <dbReference type="SAM" id="Phobius"/>
    </source>
</evidence>
<feature type="transmembrane region" description="Helical" evidence="1">
    <location>
        <begin position="190"/>
        <end position="213"/>
    </location>
</feature>
<dbReference type="Proteomes" id="UP001222377">
    <property type="component" value="Unassembled WGS sequence"/>
</dbReference>
<proteinExistence type="predicted"/>
<accession>A0AAP4DHP4</accession>
<protein>
    <submittedName>
        <fullName evidence="2">Uncharacterized protein</fullName>
    </submittedName>
</protein>
<name>A0AAP4DHP4_BACAM</name>
<evidence type="ECO:0000313" key="3">
    <source>
        <dbReference type="Proteomes" id="UP001222377"/>
    </source>
</evidence>
<organism evidence="2 3">
    <name type="scientific">Bacillus amyloliquefaciens</name>
    <name type="common">Bacillus velezensis</name>
    <dbReference type="NCBI Taxonomy" id="1390"/>
    <lineage>
        <taxon>Bacteria</taxon>
        <taxon>Bacillati</taxon>
        <taxon>Bacillota</taxon>
        <taxon>Bacilli</taxon>
        <taxon>Bacillales</taxon>
        <taxon>Bacillaceae</taxon>
        <taxon>Bacillus</taxon>
        <taxon>Bacillus amyloliquefaciens group</taxon>
    </lineage>
</organism>
<gene>
    <name evidence="2" type="ORF">PV946_07195</name>
</gene>
<feature type="transmembrane region" description="Helical" evidence="1">
    <location>
        <begin position="269"/>
        <end position="296"/>
    </location>
</feature>
<keyword evidence="1" id="KW-0472">Membrane</keyword>